<comment type="caution">
    <text evidence="8">The sequence shown here is derived from an EMBL/GenBank/DDBJ whole genome shotgun (WGS) entry which is preliminary data.</text>
</comment>
<keyword evidence="4" id="KW-0862">Zinc</keyword>
<accession>A0AAD9K6X1</accession>
<evidence type="ECO:0000256" key="4">
    <source>
        <dbReference type="ARBA" id="ARBA00022833"/>
    </source>
</evidence>
<feature type="domain" description="C2HC/C3H-type" evidence="7">
    <location>
        <begin position="125"/>
        <end position="154"/>
    </location>
</feature>
<sequence>MMNWNSENVMSAAENSTFSHWWVMFNYQNNIAKKRHEPICLKASQKPRKVFDSSKQRIEGTEAAHIPKTNTFRSKKTSTVQPKKSTWKEQHEEFISTIRAARGVQAAMQSGKPLPPPPAPSLNRDYVQCQYCQRRFNSNAAERHIPFCKTQHERLPKKKPDATTKARMEVRIQYKAPRLKGQITGSGYGQGRTMSETTAVMADQGYGRSSDRSAVKGTSSSTANGRTQAYRTSGGHDMVDSGRMMRHTRSTDMDPDLRQSSTKQRQTKPRRMAGENTTTYMKSIPAEYQDDGVRSRNGRSNSDYREDNYRTGGGGSAKRTSGASPSRFCHGCGTKFPVAAAKFCCECGVRRLGFS</sequence>
<feature type="compositionally biased region" description="Polar residues" evidence="6">
    <location>
        <begin position="216"/>
        <end position="231"/>
    </location>
</feature>
<dbReference type="GO" id="GO:0008270">
    <property type="term" value="F:zinc ion binding"/>
    <property type="evidence" value="ECO:0007669"/>
    <property type="project" value="UniProtKB-KW"/>
</dbReference>
<evidence type="ECO:0000256" key="2">
    <source>
        <dbReference type="ARBA" id="ARBA00022737"/>
    </source>
</evidence>
<name>A0AAD9K6X1_RIDPI</name>
<keyword evidence="1" id="KW-0479">Metal-binding</keyword>
<keyword evidence="2" id="KW-0677">Repeat</keyword>
<evidence type="ECO:0000313" key="8">
    <source>
        <dbReference type="EMBL" id="KAK2165857.1"/>
    </source>
</evidence>
<dbReference type="AlphaFoldDB" id="A0AAD9K6X1"/>
<gene>
    <name evidence="8" type="ORF">NP493_1347g00012</name>
</gene>
<evidence type="ECO:0000256" key="1">
    <source>
        <dbReference type="ARBA" id="ARBA00022723"/>
    </source>
</evidence>
<evidence type="ECO:0000313" key="9">
    <source>
        <dbReference type="Proteomes" id="UP001209878"/>
    </source>
</evidence>
<evidence type="ECO:0000259" key="7">
    <source>
        <dbReference type="PROSITE" id="PS52027"/>
    </source>
</evidence>
<dbReference type="EMBL" id="JAODUO010001346">
    <property type="protein sequence ID" value="KAK2165857.1"/>
    <property type="molecule type" value="Genomic_DNA"/>
</dbReference>
<feature type="region of interest" description="Disordered" evidence="6">
    <location>
        <begin position="204"/>
        <end position="325"/>
    </location>
</feature>
<dbReference type="InterPro" id="IPR026319">
    <property type="entry name" value="ZC2HC1A/B-like"/>
</dbReference>
<evidence type="ECO:0000256" key="3">
    <source>
        <dbReference type="ARBA" id="ARBA00022771"/>
    </source>
</evidence>
<dbReference type="PROSITE" id="PS52027">
    <property type="entry name" value="ZF_C2HC_C3H"/>
    <property type="match status" value="1"/>
</dbReference>
<proteinExistence type="predicted"/>
<evidence type="ECO:0000256" key="6">
    <source>
        <dbReference type="SAM" id="MobiDB-lite"/>
    </source>
</evidence>
<protein>
    <recommendedName>
        <fullName evidence="7">C2HC/C3H-type domain-containing protein</fullName>
    </recommendedName>
</protein>
<dbReference type="PANTHER" id="PTHR13555">
    <property type="entry name" value="C2H2 ZINC FINGER CGI-62-RELATED"/>
    <property type="match status" value="1"/>
</dbReference>
<organism evidence="8 9">
    <name type="scientific">Ridgeia piscesae</name>
    <name type="common">Tubeworm</name>
    <dbReference type="NCBI Taxonomy" id="27915"/>
    <lineage>
        <taxon>Eukaryota</taxon>
        <taxon>Metazoa</taxon>
        <taxon>Spiralia</taxon>
        <taxon>Lophotrochozoa</taxon>
        <taxon>Annelida</taxon>
        <taxon>Polychaeta</taxon>
        <taxon>Sedentaria</taxon>
        <taxon>Canalipalpata</taxon>
        <taxon>Sabellida</taxon>
        <taxon>Siboglinidae</taxon>
        <taxon>Ridgeia</taxon>
    </lineage>
</organism>
<keyword evidence="3 5" id="KW-0863">Zinc-finger</keyword>
<reference evidence="8" key="1">
    <citation type="journal article" date="2023" name="Mol. Biol. Evol.">
        <title>Third-Generation Sequencing Reveals the Adaptive Role of the Epigenome in Three Deep-Sea Polychaetes.</title>
        <authorList>
            <person name="Perez M."/>
            <person name="Aroh O."/>
            <person name="Sun Y."/>
            <person name="Lan Y."/>
            <person name="Juniper S.K."/>
            <person name="Young C.R."/>
            <person name="Angers B."/>
            <person name="Qian P.Y."/>
        </authorList>
    </citation>
    <scope>NUCLEOTIDE SEQUENCE</scope>
    <source>
        <strain evidence="8">R07B-5</strain>
    </source>
</reference>
<dbReference type="Proteomes" id="UP001209878">
    <property type="component" value="Unassembled WGS sequence"/>
</dbReference>
<evidence type="ECO:0000256" key="5">
    <source>
        <dbReference type="PROSITE-ProRule" id="PRU01371"/>
    </source>
</evidence>
<dbReference type="PANTHER" id="PTHR13555:SF5">
    <property type="entry name" value="ZINC-FINGER OF A C2HC-TYPE"/>
    <property type="match status" value="1"/>
</dbReference>
<keyword evidence="9" id="KW-1185">Reference proteome</keyword>
<dbReference type="InterPro" id="IPR049899">
    <property type="entry name" value="Znf_C2HC_C3H"/>
</dbReference>